<dbReference type="EC" id="3.5.1.23" evidence="1"/>
<evidence type="ECO:0000313" key="3">
    <source>
        <dbReference type="Proteomes" id="UP001432027"/>
    </source>
</evidence>
<sequence>DHWFILQTNYNQDTPTLFLDDRQTPGENCMRKLGRSNVGFAGLYNVLSSRSNLNKLTAYTALMHTDTGDFETHL</sequence>
<dbReference type="GO" id="GO:0017040">
    <property type="term" value="F:N-acylsphingosine amidohydrolase activity"/>
    <property type="evidence" value="ECO:0007669"/>
    <property type="project" value="UniProtKB-EC"/>
</dbReference>
<feature type="non-terminal residue" evidence="2">
    <location>
        <position position="74"/>
    </location>
</feature>
<evidence type="ECO:0000313" key="2">
    <source>
        <dbReference type="EMBL" id="GMT07959.1"/>
    </source>
</evidence>
<accession>A0AAV5UQ67</accession>
<dbReference type="AlphaFoldDB" id="A0AAV5UQ67"/>
<comment type="caution">
    <text evidence="2">The sequence shown here is derived from an EMBL/GenBank/DDBJ whole genome shotgun (WGS) entry which is preliminary data.</text>
</comment>
<reference evidence="2" key="1">
    <citation type="submission" date="2023-10" db="EMBL/GenBank/DDBJ databases">
        <title>Genome assembly of Pristionchus species.</title>
        <authorList>
            <person name="Yoshida K."/>
            <person name="Sommer R.J."/>
        </authorList>
    </citation>
    <scope>NUCLEOTIDE SEQUENCE</scope>
    <source>
        <strain evidence="2">RS0144</strain>
    </source>
</reference>
<feature type="non-terminal residue" evidence="2">
    <location>
        <position position="1"/>
    </location>
</feature>
<organism evidence="2 3">
    <name type="scientific">Pristionchus entomophagus</name>
    <dbReference type="NCBI Taxonomy" id="358040"/>
    <lineage>
        <taxon>Eukaryota</taxon>
        <taxon>Metazoa</taxon>
        <taxon>Ecdysozoa</taxon>
        <taxon>Nematoda</taxon>
        <taxon>Chromadorea</taxon>
        <taxon>Rhabditida</taxon>
        <taxon>Rhabditina</taxon>
        <taxon>Diplogasteromorpha</taxon>
        <taxon>Diplogasteroidea</taxon>
        <taxon>Neodiplogasteridae</taxon>
        <taxon>Pristionchus</taxon>
    </lineage>
</organism>
<keyword evidence="3" id="KW-1185">Reference proteome</keyword>
<proteinExistence type="predicted"/>
<dbReference type="Proteomes" id="UP001432027">
    <property type="component" value="Unassembled WGS sequence"/>
</dbReference>
<dbReference type="EMBL" id="BTSX01000006">
    <property type="protein sequence ID" value="GMT07959.1"/>
    <property type="molecule type" value="Genomic_DNA"/>
</dbReference>
<name>A0AAV5UQ67_9BILA</name>
<gene>
    <name evidence="2" type="ORF">PENTCL1PPCAC_30133</name>
</gene>
<protein>
    <recommendedName>
        <fullName evidence="1">ceramidase</fullName>
        <ecNumber evidence="1">3.5.1.23</ecNumber>
    </recommendedName>
</protein>
<dbReference type="PANTHER" id="PTHR28583:SF1">
    <property type="entry name" value="ACID CERAMIDASE"/>
    <property type="match status" value="1"/>
</dbReference>
<evidence type="ECO:0000256" key="1">
    <source>
        <dbReference type="ARBA" id="ARBA00011891"/>
    </source>
</evidence>
<dbReference type="PANTHER" id="PTHR28583">
    <property type="entry name" value="ACID AMIDASE"/>
    <property type="match status" value="1"/>
</dbReference>